<evidence type="ECO:0000313" key="2">
    <source>
        <dbReference type="Proteomes" id="UP000694925"/>
    </source>
</evidence>
<evidence type="ECO:0000256" key="1">
    <source>
        <dbReference type="SAM" id="MobiDB-lite"/>
    </source>
</evidence>
<evidence type="ECO:0000313" key="3">
    <source>
        <dbReference type="RefSeq" id="XP_026669090.1"/>
    </source>
</evidence>
<dbReference type="SUPFAM" id="SSF46458">
    <property type="entry name" value="Globin-like"/>
    <property type="match status" value="1"/>
</dbReference>
<reference evidence="3" key="1">
    <citation type="submission" date="2025-08" db="UniProtKB">
        <authorList>
            <consortium name="RefSeq"/>
        </authorList>
    </citation>
    <scope>IDENTIFICATION</scope>
    <source>
        <tissue evidence="3">Whole body</tissue>
    </source>
</reference>
<dbReference type="InterPro" id="IPR009050">
    <property type="entry name" value="Globin-like_sf"/>
</dbReference>
<dbReference type="Proteomes" id="UP000694925">
    <property type="component" value="Unplaced"/>
</dbReference>
<gene>
    <name evidence="3" type="primary">LOC113463807</name>
</gene>
<feature type="region of interest" description="Disordered" evidence="1">
    <location>
        <begin position="179"/>
        <end position="223"/>
    </location>
</feature>
<accession>A0AAJ7S0J2</accession>
<dbReference type="AlphaFoldDB" id="A0AAJ7S0J2"/>
<name>A0AAJ7S0J2_9HYME</name>
<keyword evidence="2" id="KW-1185">Reference proteome</keyword>
<organism evidence="2 3">
    <name type="scientific">Ceratina calcarata</name>
    <dbReference type="NCBI Taxonomy" id="156304"/>
    <lineage>
        <taxon>Eukaryota</taxon>
        <taxon>Metazoa</taxon>
        <taxon>Ecdysozoa</taxon>
        <taxon>Arthropoda</taxon>
        <taxon>Hexapoda</taxon>
        <taxon>Insecta</taxon>
        <taxon>Pterygota</taxon>
        <taxon>Neoptera</taxon>
        <taxon>Endopterygota</taxon>
        <taxon>Hymenoptera</taxon>
        <taxon>Apocrita</taxon>
        <taxon>Aculeata</taxon>
        <taxon>Apoidea</taxon>
        <taxon>Anthophila</taxon>
        <taxon>Apidae</taxon>
        <taxon>Ceratina</taxon>
        <taxon>Zadontomerus</taxon>
    </lineage>
</organism>
<feature type="compositionally biased region" description="Basic residues" evidence="1">
    <location>
        <begin position="184"/>
        <end position="205"/>
    </location>
</feature>
<dbReference type="RefSeq" id="XP_026669090.1">
    <property type="nucleotide sequence ID" value="XM_026813289.1"/>
</dbReference>
<dbReference type="GeneID" id="113463807"/>
<proteinExistence type="predicted"/>
<sequence>MKYFEDESIPEFVREAKIKKKFTSVCDTLCTLFADYHDKPSKRVYLIGYIAMIHKDMGLTLQDLNDFMSDLTEALMIELPDIMTVEHENAQNKYFSMLAETLLKFMEEQDEKQDQLLRSGHGMKKCFPWNVEPEMRLMYGYPLKYWLHKKQYWEYRRAIWASLEADLMANSMTATWTVGGRTGERRRRRRVKRRISAKRIRRRMESKKTASSNSDGTDNRTGKRMKLIKLVA</sequence>
<protein>
    <submittedName>
        <fullName evidence="3">Uncharacterized protein LOC113463807 isoform X2</fullName>
    </submittedName>
</protein>